<evidence type="ECO:0000256" key="8">
    <source>
        <dbReference type="ARBA" id="ARBA00023136"/>
    </source>
</evidence>
<dbReference type="InterPro" id="IPR001024">
    <property type="entry name" value="PLAT/LH2_dom"/>
</dbReference>
<feature type="transmembrane region" description="Helical" evidence="13">
    <location>
        <begin position="1514"/>
        <end position="1536"/>
    </location>
</feature>
<evidence type="ECO:0000256" key="4">
    <source>
        <dbReference type="ARBA" id="ARBA00022729"/>
    </source>
</evidence>
<feature type="transmembrane region" description="Helical" evidence="13">
    <location>
        <begin position="3838"/>
        <end position="3865"/>
    </location>
</feature>
<feature type="domain" description="GAIN-B" evidence="17">
    <location>
        <begin position="2721"/>
        <end position="2867"/>
    </location>
</feature>
<dbReference type="PANTHER" id="PTHR10877:SF134">
    <property type="entry name" value="POLYCYSTIN-1-LIKE PROTEIN 2"/>
    <property type="match status" value="1"/>
</dbReference>
<evidence type="ECO:0000259" key="15">
    <source>
        <dbReference type="PROSITE" id="PS50041"/>
    </source>
</evidence>
<dbReference type="InterPro" id="IPR046791">
    <property type="entry name" value="Polycystin_dom"/>
</dbReference>
<dbReference type="InterPro" id="IPR001304">
    <property type="entry name" value="C-type_lectin-like"/>
</dbReference>
<accession>A0A8J4X3D7</accession>
<organism evidence="19 20">
    <name type="scientific">Clarias magur</name>
    <name type="common">Asian catfish</name>
    <name type="synonym">Macropteronotus magur</name>
    <dbReference type="NCBI Taxonomy" id="1594786"/>
    <lineage>
        <taxon>Eukaryota</taxon>
        <taxon>Metazoa</taxon>
        <taxon>Chordata</taxon>
        <taxon>Craniata</taxon>
        <taxon>Vertebrata</taxon>
        <taxon>Euteleostomi</taxon>
        <taxon>Actinopterygii</taxon>
        <taxon>Neopterygii</taxon>
        <taxon>Teleostei</taxon>
        <taxon>Ostariophysi</taxon>
        <taxon>Siluriformes</taxon>
        <taxon>Clariidae</taxon>
        <taxon>Clarias</taxon>
    </lineage>
</organism>
<feature type="domain" description="PLAT" evidence="16">
    <location>
        <begin position="2927"/>
        <end position="3044"/>
    </location>
</feature>
<feature type="transmembrane region" description="Helical" evidence="13">
    <location>
        <begin position="1179"/>
        <end position="1201"/>
    </location>
</feature>
<dbReference type="SUPFAM" id="SSF56436">
    <property type="entry name" value="C-type lectin-like"/>
    <property type="match status" value="2"/>
</dbReference>
<evidence type="ECO:0000259" key="18">
    <source>
        <dbReference type="PROSITE" id="PS50228"/>
    </source>
</evidence>
<comment type="subcellular location">
    <subcellularLocation>
        <location evidence="1">Membrane</location>
        <topology evidence="1">Multi-pass membrane protein</topology>
    </subcellularLocation>
</comment>
<protein>
    <submittedName>
        <fullName evidence="19">Polycystic kidney disease protein 1-like 2</fullName>
    </submittedName>
</protein>
<dbReference type="InterPro" id="IPR000922">
    <property type="entry name" value="Lectin_gal-bd_dom"/>
</dbReference>
<feature type="transmembrane region" description="Helical" evidence="13">
    <location>
        <begin position="3130"/>
        <end position="3152"/>
    </location>
</feature>
<dbReference type="SMART" id="SM00308">
    <property type="entry name" value="LH2"/>
    <property type="match status" value="2"/>
</dbReference>
<dbReference type="InterPro" id="IPR046338">
    <property type="entry name" value="GAIN_dom_sf"/>
</dbReference>
<dbReference type="PANTHER" id="PTHR10877">
    <property type="entry name" value="POLYCYSTIN FAMILY MEMBER"/>
    <property type="match status" value="1"/>
</dbReference>
<evidence type="ECO:0000256" key="13">
    <source>
        <dbReference type="SAM" id="Phobius"/>
    </source>
</evidence>
<dbReference type="InterPro" id="IPR042060">
    <property type="entry name" value="PLAT_polycystin1"/>
</dbReference>
<dbReference type="Gene3D" id="2.60.60.20">
    <property type="entry name" value="PLAT/LH2 domain"/>
    <property type="match status" value="2"/>
</dbReference>
<dbReference type="Pfam" id="PF08016">
    <property type="entry name" value="PKD_channel"/>
    <property type="match status" value="2"/>
</dbReference>
<feature type="transmembrane region" description="Helical" evidence="13">
    <location>
        <begin position="1848"/>
        <end position="1866"/>
    </location>
</feature>
<name>A0A8J4X3D7_CLAMG</name>
<feature type="transmembrane region" description="Helical" evidence="13">
    <location>
        <begin position="3710"/>
        <end position="3729"/>
    </location>
</feature>
<dbReference type="GO" id="GO:0050982">
    <property type="term" value="P:detection of mechanical stimulus"/>
    <property type="evidence" value="ECO:0007669"/>
    <property type="project" value="TreeGrafter"/>
</dbReference>
<dbReference type="InterPro" id="IPR003915">
    <property type="entry name" value="PKD_2"/>
</dbReference>
<feature type="transmembrane region" description="Helical" evidence="13">
    <location>
        <begin position="1759"/>
        <end position="1778"/>
    </location>
</feature>
<feature type="transmembrane region" description="Helical" evidence="13">
    <location>
        <begin position="3900"/>
        <end position="3925"/>
    </location>
</feature>
<feature type="transmembrane region" description="Helical" evidence="13">
    <location>
        <begin position="1798"/>
        <end position="1819"/>
    </location>
</feature>
<dbReference type="InterPro" id="IPR051223">
    <property type="entry name" value="Polycystin"/>
</dbReference>
<dbReference type="Pfam" id="PF02140">
    <property type="entry name" value="SUEL_Lectin"/>
    <property type="match status" value="2"/>
</dbReference>
<evidence type="ECO:0000256" key="3">
    <source>
        <dbReference type="ARBA" id="ARBA00022692"/>
    </source>
</evidence>
<dbReference type="InterPro" id="IPR016187">
    <property type="entry name" value="CTDL_fold"/>
</dbReference>
<dbReference type="Pfam" id="PF20519">
    <property type="entry name" value="Polycystin_dom"/>
    <property type="match status" value="2"/>
</dbReference>
<dbReference type="InterPro" id="IPR016186">
    <property type="entry name" value="C-type_lectin-like/link_sf"/>
</dbReference>
<feature type="transmembrane region" description="Helical" evidence="13">
    <location>
        <begin position="3090"/>
        <end position="3110"/>
    </location>
</feature>
<dbReference type="GO" id="GO:0005509">
    <property type="term" value="F:calcium ion binding"/>
    <property type="evidence" value="ECO:0007669"/>
    <property type="project" value="InterPro"/>
</dbReference>
<dbReference type="InterPro" id="IPR036392">
    <property type="entry name" value="PLAT/LH2_dom_sf"/>
</dbReference>
<feature type="transmembrane region" description="Helical" evidence="13">
    <location>
        <begin position="1386"/>
        <end position="1408"/>
    </location>
</feature>
<comment type="similarity">
    <text evidence="2">Belongs to the polycystin family.</text>
</comment>
<comment type="caution">
    <text evidence="19">The sequence shown here is derived from an EMBL/GenBank/DDBJ whole genome shotgun (WGS) entry which is preliminary data.</text>
</comment>
<dbReference type="InterPro" id="IPR057244">
    <property type="entry name" value="GAIN_B"/>
</dbReference>
<dbReference type="PROSITE" id="PS50228">
    <property type="entry name" value="SUEL_LECTIN"/>
    <property type="match status" value="2"/>
</dbReference>
<dbReference type="InterPro" id="IPR043159">
    <property type="entry name" value="Lectin_gal-bd_sf"/>
</dbReference>
<keyword evidence="5" id="KW-0430">Lectin</keyword>
<feature type="transmembrane region" description="Helical" evidence="13">
    <location>
        <begin position="1420"/>
        <end position="1453"/>
    </location>
</feature>
<dbReference type="Gene3D" id="2.60.220.50">
    <property type="match status" value="2"/>
</dbReference>
<evidence type="ECO:0000256" key="10">
    <source>
        <dbReference type="ARBA" id="ARBA00023180"/>
    </source>
</evidence>
<dbReference type="Pfam" id="PF00059">
    <property type="entry name" value="Lectin_C"/>
    <property type="match status" value="2"/>
</dbReference>
<evidence type="ECO:0000256" key="5">
    <source>
        <dbReference type="ARBA" id="ARBA00022734"/>
    </source>
</evidence>
<dbReference type="Pfam" id="PF01825">
    <property type="entry name" value="GPS"/>
    <property type="match status" value="2"/>
</dbReference>
<feature type="transmembrane region" description="Helical" evidence="13">
    <location>
        <begin position="1887"/>
        <end position="1914"/>
    </location>
</feature>
<feature type="transmembrane region" description="Helical" evidence="13">
    <location>
        <begin position="3465"/>
        <end position="3487"/>
    </location>
</feature>
<dbReference type="CDD" id="cd22831">
    <property type="entry name" value="Gal_Rha_Lectin_PKD1L2"/>
    <property type="match status" value="2"/>
</dbReference>
<dbReference type="OrthoDB" id="10264154at2759"/>
<dbReference type="EMBL" id="QNUK01000536">
    <property type="protein sequence ID" value="KAF5891978.1"/>
    <property type="molecule type" value="Genomic_DNA"/>
</dbReference>
<keyword evidence="20" id="KW-1185">Reference proteome</keyword>
<feature type="transmembrane region" description="Helical" evidence="13">
    <location>
        <begin position="1945"/>
        <end position="1974"/>
    </location>
</feature>
<evidence type="ECO:0000256" key="12">
    <source>
        <dbReference type="PROSITE-ProRule" id="PRU00152"/>
    </source>
</evidence>
<feature type="domain" description="C-type lectin" evidence="15">
    <location>
        <begin position="38"/>
        <end position="154"/>
    </location>
</feature>
<feature type="disulfide bond" evidence="11">
    <location>
        <begin position="3561"/>
        <end position="3574"/>
    </location>
</feature>
<dbReference type="SMART" id="SM00034">
    <property type="entry name" value="CLECT"/>
    <property type="match status" value="2"/>
</dbReference>
<evidence type="ECO:0000256" key="9">
    <source>
        <dbReference type="ARBA" id="ARBA00023157"/>
    </source>
</evidence>
<evidence type="ECO:0000256" key="14">
    <source>
        <dbReference type="SAM" id="SignalP"/>
    </source>
</evidence>
<evidence type="ECO:0000313" key="20">
    <source>
        <dbReference type="Proteomes" id="UP000727407"/>
    </source>
</evidence>
<feature type="domain" description="SUEL-type lectin" evidence="18">
    <location>
        <begin position="2099"/>
        <end position="2191"/>
    </location>
</feature>
<dbReference type="InterPro" id="IPR000203">
    <property type="entry name" value="GPS"/>
</dbReference>
<evidence type="ECO:0000313" key="19">
    <source>
        <dbReference type="EMBL" id="KAF5891978.1"/>
    </source>
</evidence>
<dbReference type="FunFam" id="2.60.60.20:FF:000008">
    <property type="entry name" value="Polycystic kidney disease 1-like 2, isoform CRA_a"/>
    <property type="match status" value="2"/>
</dbReference>
<reference evidence="19" key="1">
    <citation type="submission" date="2020-07" db="EMBL/GenBank/DDBJ databases">
        <title>Clarias magur genome sequencing, assembly and annotation.</title>
        <authorList>
            <person name="Kushwaha B."/>
            <person name="Kumar R."/>
            <person name="Das P."/>
            <person name="Joshi C.G."/>
            <person name="Kumar D."/>
            <person name="Nagpure N.S."/>
            <person name="Pandey M."/>
            <person name="Agarwal S."/>
            <person name="Srivastava S."/>
            <person name="Singh M."/>
            <person name="Sahoo L."/>
            <person name="Jayasankar P."/>
            <person name="Meher P.K."/>
            <person name="Koringa P.G."/>
            <person name="Iquebal M.A."/>
            <person name="Das S.P."/>
            <person name="Bit A."/>
            <person name="Patnaik S."/>
            <person name="Patel N."/>
            <person name="Shah T.M."/>
            <person name="Hinsu A."/>
            <person name="Jena J.K."/>
        </authorList>
    </citation>
    <scope>NUCLEOTIDE SEQUENCE</scope>
    <source>
        <strain evidence="19">CIFAMagur01</strain>
        <tissue evidence="19">Testis</tissue>
    </source>
</reference>
<keyword evidence="8 13" id="KW-0472">Membrane</keyword>
<keyword evidence="3 13" id="KW-0812">Transmembrane</keyword>
<feature type="transmembrane region" description="Helical" evidence="13">
    <location>
        <begin position="3337"/>
        <end position="3359"/>
    </location>
</feature>
<dbReference type="Proteomes" id="UP000727407">
    <property type="component" value="Unassembled WGS sequence"/>
</dbReference>
<feature type="signal peptide" evidence="14">
    <location>
        <begin position="1"/>
        <end position="23"/>
    </location>
</feature>
<dbReference type="CDD" id="cd01752">
    <property type="entry name" value="PLAT_polycystin"/>
    <property type="match status" value="2"/>
</dbReference>
<feature type="domain" description="GAIN-B" evidence="17">
    <location>
        <begin position="778"/>
        <end position="935"/>
    </location>
</feature>
<dbReference type="GO" id="GO:0005262">
    <property type="term" value="F:calcium channel activity"/>
    <property type="evidence" value="ECO:0007669"/>
    <property type="project" value="TreeGrafter"/>
</dbReference>
<keyword evidence="9" id="KW-1015">Disulfide bond</keyword>
<feature type="transmembrane region" description="Helical" evidence="13">
    <location>
        <begin position="3799"/>
        <end position="3817"/>
    </location>
</feature>
<dbReference type="PROSITE" id="PS50041">
    <property type="entry name" value="C_TYPE_LECTIN_2"/>
    <property type="match status" value="1"/>
</dbReference>
<comment type="caution">
    <text evidence="12">Lacks conserved residue(s) required for the propagation of feature annotation.</text>
</comment>
<dbReference type="CDD" id="cd00037">
    <property type="entry name" value="CLECT"/>
    <property type="match status" value="2"/>
</dbReference>
<dbReference type="SUPFAM" id="SSF49723">
    <property type="entry name" value="Lipase/lipooxygenase domain (PLAT/LH2 domain)"/>
    <property type="match status" value="2"/>
</dbReference>
<evidence type="ECO:0000256" key="2">
    <source>
        <dbReference type="ARBA" id="ARBA00007200"/>
    </source>
</evidence>
<evidence type="ECO:0000259" key="16">
    <source>
        <dbReference type="PROSITE" id="PS50095"/>
    </source>
</evidence>
<feature type="non-terminal residue" evidence="19">
    <location>
        <position position="1"/>
    </location>
</feature>
<keyword evidence="6" id="KW-0677">Repeat</keyword>
<dbReference type="GO" id="GO:0030246">
    <property type="term" value="F:carbohydrate binding"/>
    <property type="evidence" value="ECO:0007669"/>
    <property type="project" value="UniProtKB-KW"/>
</dbReference>
<feature type="domain" description="SUEL-type lectin" evidence="18">
    <location>
        <begin position="162"/>
        <end position="254"/>
    </location>
</feature>
<evidence type="ECO:0000259" key="17">
    <source>
        <dbReference type="PROSITE" id="PS50221"/>
    </source>
</evidence>
<sequence>MERYPLSALLLVFVLSVPTVCSSEYTEMLSCPKTQKAFNGSCYEFVTLQMSFVHGQARCENSGGHLAFIHNEETQQFLQKYLQPESNWWIGLASTSFSLSSKDTLYWLDGSEVSYSNYLGSDVLGAGCGYISKGADFYWGATNNCSQEFFFICEFESGQSLACLDNHAVLKCDSGQVIEIDESFYGRNTMHYCRANSSLLHTPVQDRCSWGDVASVVSDLCHGLQVCKVPANTPAFGEPCPQLGSYLCVKYHCKDEPHSSARNGTKGSPRLKRAGRHMRHAPHRCTCKDLPKNNNVNIVIKCLTNCNSVNISTNISLQSNPGDLTNVEWFYEQRNGPVKVLCTGSTNSIQLSQNLGNGSSYNVPSQILQTFKSGISIVAKGYKNNDIGYYCQRFTFQKNTNPNSNLPTPNCEISPVTGDIFTPFTVNCVVNTTFCSGQCSFYLTTSKGKYVYQGNQDNMPNLFLPRGNIQLIVTVKNNAQQTISTTLDVQVTDSSSSSARAVWDALSRVVEQQKKAVISVPMLAQLFQTVSDNMNSNLSEDEKKELLKFMSTSLLDAMNNRSTDYLPDEITVLASSVLSFVTHENLLTPNTTATVCSLLDDISKDLIFSSDGNSNETSSAALPIVLSSSILLKHSAANDQQTSETLLRIMDQVQSALLTNKSINMEPILLSSPLIDLYVNRLTPDYLFEYPIITENISVAFTLPSSVLSLVPSDEPVNLRMMSFGINPYAWNKEKDINGTVGSLSLSSDNGSVIPVENLNEEIEILLPRLGVVDTNQTFLNLTSYSTMAINVIAPNTSLVLKLEPSDETPLMLHLGFQYYPNDTKYVAKVQFPQAGDSQAGEYTWVLTPNDVALEVGIYYLLVRPIVPAGVNSTNVTVFITSIAANCKYWKESDNKWSEYGCRVGPLTTPLITQCLCTHLTSFGSSFFVMPNTVDVSRTAELFSTFANNPVVVCFVGAIFLVRITVLEDNDPLAEYRYLVAVTTGHRHGAATTSNVTLTLTGTVWESKPHHLTDPEKPVFTRGAVDIFLLTTPFSLGDLQSIRLWHDNSGENPDWYVNKVMVQDLETGEMWHVLCNSWMAIDNGDCTLDKVFTIASETDLKGFQNLFFTKTVKDLCDGHIWYSVINRPASSNFTRVQRLSCCFSLLLCTMLTSIMFWGIPKNPSEQDMELGTIKFNLQQVMIGIQSSIIMFPVNLLIVTIFRSTRPRKKKEVSIIQQSKSGSSNQEKKLAERWRIQTDVTVEIVVKELKKIIRALAKAVKCPVPSPAEESATMDINTLLFAMEDIIRRQNFDLDKFNVKDMENENLYVLYWHYLYNHLWNLEKELRLLDPSQFPKPEGYIQAVLQVQSMKLLLDPYLYSKPMSNKVHMTGPEEEQKKKWYQKGLPWWFVIVGWILIAATSGVSAYFTMMYGLTYGKERSISWLISISVSFFESLFVTQPIKVLGLAVFFALVVKRVENQDENMFHLLKDMTLTYSEDPDDVRISRRDSTCRFYQPPPPADIKKMKENYIKNQKAVALIKEIIIYFAFLCVLLLTTYGQRDPNAYYLTRHIQQSFSTGITDSMSPGDVFNWANNVLISNLFGQRSGFITDGNSKLVGSARLRQVRVLKDSCRISKAMQQAVYDCNAPYSWAVEDMGSYGPSWNHSKDVNISETLLIPWQYQTQSKLRGHPIWGTLGFYRGGGFVLDLGIDPIQASSMLRYLFDNTWLDVYTRAIFVEFTVYNANVNLFCIVTLMLETTALGAFQYSSELHILRLYQTTDGINIVASEVIYFLFILYYMFLQIKRIKHQKLQYFRSKYNLLDLSIILLSLAALGAIVNRTIQGNKDLQYFQENRNHFPSFCDTASADSCLGYILAFLILLGTVKMWHLMRLNSKMNLIICALQRAWKDISSFIIVLIIMLLAYSLVSNLLFGWILYTYRTVQHSMIAIIALQLGIFNYEEVLDLHPVLGAFLILSCVILMTFVVLNFFISVVLEAFSQKRKHYKCPGDEVKMERHFPSAVLLAFVLSVTTVCGNEYTEMLTCPENQKAYNGSRYEFVTLQMSFVNAQARCEHSGGHLAFIHDEGTQKFLQKHLQPKKNWWIGLASTSFSLSSKESGQSLACLDNHTVTLKCDSGQVIEIDESFYGRNTMHYCRANSSLLHTPVQDRCSWGDVASAVSDLCHGLQVCKVPADTSAFGEPCPQLGSYLSIKYHCKDEPHLSASNGTKSSIQLRRVVRSDKKRCTCSDLQKNNKVNVDINCLSNCDSINVDAAISLQSSPNDLTNVEWFYIQPNGPVVVSCDNKKIPMQLSDRVGTGSTYNVPSETLKTLNYGFAIVAKGYKNNDIGYDCKFFKFQTSYPDLPTPNCLISPSAGDIFTKFTVSCTISTPFCSEPCTVYLKTSEGKYIYQGNRIDSIPNLYLPRGNIKLEVTIKNNARQTISTGLNVQVTDSTSLSTGAVQGALLQVVSLQKAGVISVPMLAQLFETVSDNLNSNLSEDEKKELVESMSRSLFDAMNNRSTDYLPDEITVLASSVLSLVTNENLLTPNTTAAVCSVLDDISKDLISSSDGNSNETSSAALPIVLSSSILLKHSAANDQQTSEKILRIMDQVQSALLANKSINMEPILLSSPLINLYVNRLTPDYLFEYPIITENISAAFTLPSAVSSLVPSDEPVNLRMMSFGINPYAWNKEEDVSGTVGSLSLSRDNGSVIPVENLDEEIEILLPRLGVVDTNQTFLNLTSYSTMAINVTAPNTSLVLKLEPSDETPLMLHLGFQYYPNDTKYLAKVQFPQAGDSQADEYTWVLTPNDVALQVGIYYLLVRPIVPAGVKSSNVTVFITSIAANCKYWKESDNKWSEYGCRVGPLTTPLITQCLCTHLTSFGSSFFVMPNTVDVSRTAELFSTFANNPVVVCFVGAIFLVYIITVIWAHKKDLQDKIKVRITVLEDNDPLAEYRYLVAVTTGHRHGAATTSNVTLTLTGTVWESKPHHLTDPEKPVFTRGAVDIFLLTTPFSLGDLQSIRLWHDNSGENPDWYVNKVMVQDLETGEMWHFLCNSWLAIDNGDCTLDKVFTIASETDLKGFHNLFFTKTVKDLCDGHIWYSVANRPASSNFTRVQRLSCCFSLLLCTMLTSIMFWGIPKNPSEQDMELGTITFNLQQVMIGIQSSIIMFPVNLLIVTIFRSTRPRKKKEVSIIQEAKSGSLNQEKKLAERWRIQTDVTVEVVVKELKKIVRALATAVKCPVPSPAEESETTDINTLLFALEDIIRRQNFNLRNFFEKDTEDENLYKLYQHYLYNQLWNLEKELRLLDPSQFPKPEGYIQAVLQLQSMKLLLEPYFYSQSTNNNAQIASPEKEQKKKWYQKGLPWWFVIVGWILIAATSGVSAYFTMMYGLTYGKERSISWLISISVSFFESLFVTQPIKVLGLAVFFALVVKNVEHQDENMFQLLKDMTLTYSEDPDDVRISRRDSMSMFYQPPPPADIKKMKENYIKNQKAVALIKEIIIYFAFLCVLLLTTYGQRDPNAYYLTRHIQHSFSTGITDSMSPGDVFNWANNVLISNLFGQRPGFITDGNSKLVGSARLRQVRVLKDSCRISKAMQQAVYDCNAPYSWAVEDMGSYGPSWNHSKDVNISETLLIPWQYQTQSKLRGHPIWGTLGFYRGGGFVLDLGLDPQQASSMLQYLFDNTWLDVYTRAIFVEFTVYNANVNLFCIVTLMLETTALGAFQYSSELHILRLYQTMDGINIVASEVIYFLFILYYMFLQMKKIKHQKLQYFRSKYNLLELSIILLSLAALGAIVNRTIQGNKDLQYFQENRNHFPSFCDTASADSCLGYILAFLILLGTVKMWHLMRLNSKMNLIICTLQRAWNDISSFIVVLIIMVLAYSLVSNLLFGWILYTYRTVQHSMLAIIALQLGIFNYEEVLDLNPVLGTFLILSCVFLMTFVVLNLFIAVVLEAFSQKRKHYK</sequence>
<feature type="transmembrane region" description="Helical" evidence="13">
    <location>
        <begin position="946"/>
        <end position="967"/>
    </location>
</feature>
<feature type="transmembrane region" description="Helical" evidence="13">
    <location>
        <begin position="2882"/>
        <end position="2902"/>
    </location>
</feature>
<proteinExistence type="inferred from homology"/>
<dbReference type="Gene3D" id="3.10.100.10">
    <property type="entry name" value="Mannose-Binding Protein A, subunit A"/>
    <property type="match status" value="2"/>
</dbReference>
<dbReference type="PROSITE" id="PS50221">
    <property type="entry name" value="GAIN_B"/>
    <property type="match status" value="2"/>
</dbReference>
<feature type="transmembrane region" description="Helical" evidence="13">
    <location>
        <begin position="1139"/>
        <end position="1159"/>
    </location>
</feature>
<keyword evidence="7 13" id="KW-1133">Transmembrane helix</keyword>
<dbReference type="Gene3D" id="2.60.120.740">
    <property type="match status" value="2"/>
</dbReference>
<evidence type="ECO:0000256" key="1">
    <source>
        <dbReference type="ARBA" id="ARBA00004141"/>
    </source>
</evidence>
<evidence type="ECO:0000256" key="6">
    <source>
        <dbReference type="ARBA" id="ARBA00022737"/>
    </source>
</evidence>
<dbReference type="InterPro" id="IPR013122">
    <property type="entry name" value="PKD1_2_channel"/>
</dbReference>
<keyword evidence="10" id="KW-0325">Glycoprotein</keyword>
<dbReference type="PROSITE" id="PS50095">
    <property type="entry name" value="PLAT"/>
    <property type="match status" value="2"/>
</dbReference>
<dbReference type="Gene3D" id="1.10.287.70">
    <property type="match status" value="2"/>
</dbReference>
<feature type="transmembrane region" description="Helical" evidence="13">
    <location>
        <begin position="3371"/>
        <end position="3404"/>
    </location>
</feature>
<dbReference type="FunFam" id="1.10.287.70:FF:000086">
    <property type="entry name" value="Polycystic kidney disease 2"/>
    <property type="match status" value="2"/>
</dbReference>
<dbReference type="PRINTS" id="PR01433">
    <property type="entry name" value="POLYCYSTIN2"/>
</dbReference>
<keyword evidence="4 14" id="KW-0732">Signal</keyword>
<dbReference type="Pfam" id="PF01477">
    <property type="entry name" value="PLAT"/>
    <property type="match status" value="2"/>
</dbReference>
<evidence type="ECO:0000256" key="7">
    <source>
        <dbReference type="ARBA" id="ARBA00022989"/>
    </source>
</evidence>
<dbReference type="GO" id="GO:0016020">
    <property type="term" value="C:membrane"/>
    <property type="evidence" value="ECO:0007669"/>
    <property type="project" value="UniProtKB-SubCell"/>
</dbReference>
<feature type="chain" id="PRO_5035252437" evidence="14">
    <location>
        <begin position="24"/>
        <end position="3933"/>
    </location>
</feature>
<dbReference type="SMART" id="SM00303">
    <property type="entry name" value="GPS"/>
    <property type="match status" value="2"/>
</dbReference>
<evidence type="ECO:0000256" key="11">
    <source>
        <dbReference type="PIRSR" id="PIRSR603915-2"/>
    </source>
</evidence>
<feature type="domain" description="PLAT" evidence="16">
    <location>
        <begin position="976"/>
        <end position="1093"/>
    </location>
</feature>
<feature type="transmembrane region" description="Helical" evidence="13">
    <location>
        <begin position="3749"/>
        <end position="3770"/>
    </location>
</feature>
<gene>
    <name evidence="19" type="primary">pkd1l2a</name>
    <name evidence="19" type="ORF">DAT39_018317</name>
</gene>